<evidence type="ECO:0000256" key="3">
    <source>
        <dbReference type="ARBA" id="ARBA00022448"/>
    </source>
</evidence>
<feature type="transmembrane region" description="Helical" evidence="9">
    <location>
        <begin position="90"/>
        <end position="109"/>
    </location>
</feature>
<evidence type="ECO:0000256" key="7">
    <source>
        <dbReference type="ARBA" id="ARBA00023136"/>
    </source>
</evidence>
<comment type="caution">
    <text evidence="10">The sequence shown here is derived from an EMBL/GenBank/DDBJ whole genome shotgun (WGS) entry which is preliminary data.</text>
</comment>
<feature type="transmembrane region" description="Helical" evidence="9">
    <location>
        <begin position="36"/>
        <end position="52"/>
    </location>
</feature>
<evidence type="ECO:0000256" key="4">
    <source>
        <dbReference type="ARBA" id="ARBA00022475"/>
    </source>
</evidence>
<sequence length="304" mass="31633">MSDDLTIILTAGLVATAAGLLGPFLVLRRVALMSDAVSHAVLPGIVAVYLLFETRAPLPVIVGAAVFAVVCVIGIDLLRSTRLVASDAAIALVFPALFALGVLGVTEFASGAHLDLDATIYGEIAFAPFDVWAFGSVEVARSIVLLGAVVLANATLVALLWKELKATTFDPEFSRTIGISPTLLSRLLLIAVAVTAVTAFESVGAILVVTMLIVPAAAAYLLCDRLLAMIAVTLGIGWLSAVLGHTVALRADASIAGSMGLVAACCFVLALVLSPKYGLLARALQRRRRRREVRAALAEAHAAR</sequence>
<dbReference type="PANTHER" id="PTHR30477">
    <property type="entry name" value="ABC-TRANSPORTER METAL-BINDING PROTEIN"/>
    <property type="match status" value="1"/>
</dbReference>
<feature type="transmembrane region" description="Helical" evidence="9">
    <location>
        <begin position="6"/>
        <end position="27"/>
    </location>
</feature>
<comment type="subcellular location">
    <subcellularLocation>
        <location evidence="1 8">Cell membrane</location>
        <topology evidence="1 8">Multi-pass membrane protein</topology>
    </subcellularLocation>
</comment>
<feature type="transmembrane region" description="Helical" evidence="9">
    <location>
        <begin position="139"/>
        <end position="161"/>
    </location>
</feature>
<keyword evidence="7 9" id="KW-0472">Membrane</keyword>
<evidence type="ECO:0000313" key="10">
    <source>
        <dbReference type="EMBL" id="MBB4664213.1"/>
    </source>
</evidence>
<keyword evidence="4" id="KW-1003">Cell membrane</keyword>
<keyword evidence="5 8" id="KW-0812">Transmembrane</keyword>
<dbReference type="GO" id="GO:0055085">
    <property type="term" value="P:transmembrane transport"/>
    <property type="evidence" value="ECO:0007669"/>
    <property type="project" value="InterPro"/>
</dbReference>
<dbReference type="GO" id="GO:0010043">
    <property type="term" value="P:response to zinc ion"/>
    <property type="evidence" value="ECO:0007669"/>
    <property type="project" value="TreeGrafter"/>
</dbReference>
<keyword evidence="6 9" id="KW-1133">Transmembrane helix</keyword>
<feature type="transmembrane region" description="Helical" evidence="9">
    <location>
        <begin position="230"/>
        <end position="249"/>
    </location>
</feature>
<feature type="transmembrane region" description="Helical" evidence="9">
    <location>
        <begin position="58"/>
        <end position="78"/>
    </location>
</feature>
<proteinExistence type="inferred from homology"/>
<gene>
    <name evidence="10" type="ORF">BDZ31_003816</name>
</gene>
<evidence type="ECO:0000256" key="5">
    <source>
        <dbReference type="ARBA" id="ARBA00022692"/>
    </source>
</evidence>
<accession>A0A840IJ55</accession>
<dbReference type="InterPro" id="IPR001626">
    <property type="entry name" value="ABC_TroCD"/>
</dbReference>
<evidence type="ECO:0000256" key="6">
    <source>
        <dbReference type="ARBA" id="ARBA00022989"/>
    </source>
</evidence>
<protein>
    <submittedName>
        <fullName evidence="10">Manganese/zinc/iron transport system permease protein</fullName>
    </submittedName>
</protein>
<evidence type="ECO:0000256" key="2">
    <source>
        <dbReference type="ARBA" id="ARBA00008034"/>
    </source>
</evidence>
<comment type="similarity">
    <text evidence="2 8">Belongs to the ABC-3 integral membrane protein family.</text>
</comment>
<dbReference type="PANTHER" id="PTHR30477:SF8">
    <property type="entry name" value="METAL TRANSPORT SYSTEM MEMBRANE PROTEIN CT_070-RELATED"/>
    <property type="match status" value="1"/>
</dbReference>
<feature type="transmembrane region" description="Helical" evidence="9">
    <location>
        <begin position="173"/>
        <end position="197"/>
    </location>
</feature>
<reference evidence="10 11" key="1">
    <citation type="submission" date="2020-08" db="EMBL/GenBank/DDBJ databases">
        <title>Genomic Encyclopedia of Archaeal and Bacterial Type Strains, Phase II (KMG-II): from individual species to whole genera.</title>
        <authorList>
            <person name="Goeker M."/>
        </authorList>
    </citation>
    <scope>NUCLEOTIDE SEQUENCE [LARGE SCALE GENOMIC DNA]</scope>
    <source>
        <strain evidence="10 11">DSM 23288</strain>
    </source>
</reference>
<name>A0A840IJ55_9ACTN</name>
<organism evidence="10 11">
    <name type="scientific">Conexibacter arvalis</name>
    <dbReference type="NCBI Taxonomy" id="912552"/>
    <lineage>
        <taxon>Bacteria</taxon>
        <taxon>Bacillati</taxon>
        <taxon>Actinomycetota</taxon>
        <taxon>Thermoleophilia</taxon>
        <taxon>Solirubrobacterales</taxon>
        <taxon>Conexibacteraceae</taxon>
        <taxon>Conexibacter</taxon>
    </lineage>
</organism>
<dbReference type="EMBL" id="JACHNU010000006">
    <property type="protein sequence ID" value="MBB4664213.1"/>
    <property type="molecule type" value="Genomic_DNA"/>
</dbReference>
<dbReference type="InterPro" id="IPR037294">
    <property type="entry name" value="ABC_BtuC-like"/>
</dbReference>
<dbReference type="Proteomes" id="UP000585272">
    <property type="component" value="Unassembled WGS sequence"/>
</dbReference>
<dbReference type="Pfam" id="PF00950">
    <property type="entry name" value="ABC-3"/>
    <property type="match status" value="1"/>
</dbReference>
<dbReference type="RefSeq" id="WP_183344039.1">
    <property type="nucleotide sequence ID" value="NZ_JACHNU010000006.1"/>
</dbReference>
<evidence type="ECO:0000313" key="11">
    <source>
        <dbReference type="Proteomes" id="UP000585272"/>
    </source>
</evidence>
<keyword evidence="11" id="KW-1185">Reference proteome</keyword>
<feature type="transmembrane region" description="Helical" evidence="9">
    <location>
        <begin position="255"/>
        <end position="280"/>
    </location>
</feature>
<evidence type="ECO:0000256" key="1">
    <source>
        <dbReference type="ARBA" id="ARBA00004651"/>
    </source>
</evidence>
<dbReference type="Gene3D" id="1.10.3470.10">
    <property type="entry name" value="ABC transporter involved in vitamin B12 uptake, BtuC"/>
    <property type="match status" value="1"/>
</dbReference>
<feature type="transmembrane region" description="Helical" evidence="9">
    <location>
        <begin position="203"/>
        <end position="223"/>
    </location>
</feature>
<evidence type="ECO:0000256" key="8">
    <source>
        <dbReference type="RuleBase" id="RU003943"/>
    </source>
</evidence>
<keyword evidence="3 8" id="KW-0813">Transport</keyword>
<evidence type="ECO:0000256" key="9">
    <source>
        <dbReference type="SAM" id="Phobius"/>
    </source>
</evidence>
<dbReference type="SUPFAM" id="SSF81345">
    <property type="entry name" value="ABC transporter involved in vitamin B12 uptake, BtuC"/>
    <property type="match status" value="1"/>
</dbReference>
<dbReference type="AlphaFoldDB" id="A0A840IJ55"/>
<dbReference type="GO" id="GO:0043190">
    <property type="term" value="C:ATP-binding cassette (ABC) transporter complex"/>
    <property type="evidence" value="ECO:0007669"/>
    <property type="project" value="InterPro"/>
</dbReference>